<evidence type="ECO:0000313" key="1">
    <source>
        <dbReference type="EMBL" id="MPC36167.1"/>
    </source>
</evidence>
<dbReference type="Proteomes" id="UP000324222">
    <property type="component" value="Unassembled WGS sequence"/>
</dbReference>
<protein>
    <submittedName>
        <fullName evidence="1">Uncharacterized protein</fullName>
    </submittedName>
</protein>
<keyword evidence="2" id="KW-1185">Reference proteome</keyword>
<gene>
    <name evidence="1" type="ORF">E2C01_029615</name>
</gene>
<accession>A0A5B7ESE2</accession>
<proteinExistence type="predicted"/>
<organism evidence="1 2">
    <name type="scientific">Portunus trituberculatus</name>
    <name type="common">Swimming crab</name>
    <name type="synonym">Neptunus trituberculatus</name>
    <dbReference type="NCBI Taxonomy" id="210409"/>
    <lineage>
        <taxon>Eukaryota</taxon>
        <taxon>Metazoa</taxon>
        <taxon>Ecdysozoa</taxon>
        <taxon>Arthropoda</taxon>
        <taxon>Crustacea</taxon>
        <taxon>Multicrustacea</taxon>
        <taxon>Malacostraca</taxon>
        <taxon>Eumalacostraca</taxon>
        <taxon>Eucarida</taxon>
        <taxon>Decapoda</taxon>
        <taxon>Pleocyemata</taxon>
        <taxon>Brachyura</taxon>
        <taxon>Eubrachyura</taxon>
        <taxon>Portunoidea</taxon>
        <taxon>Portunidae</taxon>
        <taxon>Portuninae</taxon>
        <taxon>Portunus</taxon>
    </lineage>
</organism>
<evidence type="ECO:0000313" key="2">
    <source>
        <dbReference type="Proteomes" id="UP000324222"/>
    </source>
</evidence>
<dbReference type="EMBL" id="VSRR010003439">
    <property type="protein sequence ID" value="MPC36167.1"/>
    <property type="molecule type" value="Genomic_DNA"/>
</dbReference>
<dbReference type="AlphaFoldDB" id="A0A5B7ESE2"/>
<sequence>MTVDNVPKVATEVEIDEYKIHESNSNTIKSSKGLRIVSTWIFSGASSCGVLPFVVLPSEVFSREAVRGSCTHSV</sequence>
<comment type="caution">
    <text evidence="1">The sequence shown here is derived from an EMBL/GenBank/DDBJ whole genome shotgun (WGS) entry which is preliminary data.</text>
</comment>
<name>A0A5B7ESE2_PORTR</name>
<reference evidence="1 2" key="1">
    <citation type="submission" date="2019-05" db="EMBL/GenBank/DDBJ databases">
        <title>Another draft genome of Portunus trituberculatus and its Hox gene families provides insights of decapod evolution.</title>
        <authorList>
            <person name="Jeong J.-H."/>
            <person name="Song I."/>
            <person name="Kim S."/>
            <person name="Choi T."/>
            <person name="Kim D."/>
            <person name="Ryu S."/>
            <person name="Kim W."/>
        </authorList>
    </citation>
    <scope>NUCLEOTIDE SEQUENCE [LARGE SCALE GENOMIC DNA]</scope>
    <source>
        <tissue evidence="1">Muscle</tissue>
    </source>
</reference>